<sequence length="125" mass="14300">MPTIIAPYHQVKLVLSQSLNYLYGCGVSDLVPLPKQRMSHFLVDQAGPTMHPHLNPFVCPTFLKSLMTQATILFSKKKDKKDKKKHPLRESIINVYCVQILLCFSVYLSGYLLFVDHDQYDSSNL</sequence>
<protein>
    <submittedName>
        <fullName evidence="2">Uncharacterized protein</fullName>
    </submittedName>
</protein>
<proteinExistence type="predicted"/>
<dbReference type="EMBL" id="LN679766">
    <property type="protein sequence ID" value="CEL62323.1"/>
    <property type="molecule type" value="Genomic_DNA"/>
</dbReference>
<organism evidence="2 3">
    <name type="scientific">Thanatephorus cucumeris (strain AG1-IB / isolate 7/3/14)</name>
    <name type="common">Lettuce bottom rot fungus</name>
    <name type="synonym">Rhizoctonia solani</name>
    <dbReference type="NCBI Taxonomy" id="1108050"/>
    <lineage>
        <taxon>Eukaryota</taxon>
        <taxon>Fungi</taxon>
        <taxon>Dikarya</taxon>
        <taxon>Basidiomycota</taxon>
        <taxon>Agaricomycotina</taxon>
        <taxon>Agaricomycetes</taxon>
        <taxon>Cantharellales</taxon>
        <taxon>Ceratobasidiaceae</taxon>
        <taxon>Rhizoctonia</taxon>
        <taxon>Rhizoctonia solani AG-1</taxon>
    </lineage>
</organism>
<keyword evidence="1" id="KW-0812">Transmembrane</keyword>
<dbReference type="AlphaFoldDB" id="A0A0B7G1F8"/>
<accession>A0A0B7G1F8</accession>
<keyword evidence="1" id="KW-1133">Transmembrane helix</keyword>
<dbReference type="Proteomes" id="UP000059188">
    <property type="component" value="Unassembled WGS sequence"/>
</dbReference>
<evidence type="ECO:0000256" key="1">
    <source>
        <dbReference type="SAM" id="Phobius"/>
    </source>
</evidence>
<evidence type="ECO:0000313" key="2">
    <source>
        <dbReference type="EMBL" id="CEL62323.1"/>
    </source>
</evidence>
<feature type="transmembrane region" description="Helical" evidence="1">
    <location>
        <begin position="95"/>
        <end position="115"/>
    </location>
</feature>
<gene>
    <name evidence="2" type="ORF">RSOLAG1IB_12548</name>
</gene>
<reference evidence="2 3" key="1">
    <citation type="submission" date="2014-11" db="EMBL/GenBank/DDBJ databases">
        <authorList>
            <person name="Wibberg Daniel"/>
        </authorList>
    </citation>
    <scope>NUCLEOTIDE SEQUENCE [LARGE SCALE GENOMIC DNA]</scope>
    <source>
        <strain evidence="2">Rhizoctonia solani AG1-IB 7/3/14</strain>
    </source>
</reference>
<evidence type="ECO:0000313" key="3">
    <source>
        <dbReference type="Proteomes" id="UP000059188"/>
    </source>
</evidence>
<keyword evidence="1" id="KW-0472">Membrane</keyword>
<keyword evidence="3" id="KW-1185">Reference proteome</keyword>
<name>A0A0B7G1F8_THACB</name>